<accession>H6SQ53</accession>
<evidence type="ECO:0000256" key="1">
    <source>
        <dbReference type="ARBA" id="ARBA00002061"/>
    </source>
</evidence>
<dbReference type="EMBL" id="HE663493">
    <property type="protein sequence ID" value="CCG09572.1"/>
    <property type="molecule type" value="Genomic_DNA"/>
</dbReference>
<proteinExistence type="inferred from homology"/>
<evidence type="ECO:0000256" key="11">
    <source>
        <dbReference type="ARBA" id="ARBA00023010"/>
    </source>
</evidence>
<comment type="similarity">
    <text evidence="3">Belongs to the YajC family.</text>
</comment>
<evidence type="ECO:0000256" key="5">
    <source>
        <dbReference type="ARBA" id="ARBA00014962"/>
    </source>
</evidence>
<evidence type="ECO:0000256" key="14">
    <source>
        <dbReference type="SAM" id="Phobius"/>
    </source>
</evidence>
<dbReference type="PANTHER" id="PTHR33909">
    <property type="entry name" value="SEC TRANSLOCON ACCESSORY COMPLEX SUBUNIT YAJC"/>
    <property type="match status" value="1"/>
</dbReference>
<evidence type="ECO:0000256" key="2">
    <source>
        <dbReference type="ARBA" id="ARBA00004162"/>
    </source>
</evidence>
<dbReference type="AlphaFoldDB" id="H6SQ53"/>
<dbReference type="SMART" id="SM01323">
    <property type="entry name" value="YajC"/>
    <property type="match status" value="1"/>
</dbReference>
<feature type="region of interest" description="Disordered" evidence="13">
    <location>
        <begin position="138"/>
        <end position="170"/>
    </location>
</feature>
<evidence type="ECO:0000256" key="3">
    <source>
        <dbReference type="ARBA" id="ARBA00006742"/>
    </source>
</evidence>
<evidence type="ECO:0000256" key="8">
    <source>
        <dbReference type="ARBA" id="ARBA00022692"/>
    </source>
</evidence>
<keyword evidence="7" id="KW-1003">Cell membrane</keyword>
<dbReference type="GO" id="GO:0015031">
    <property type="term" value="P:protein transport"/>
    <property type="evidence" value="ECO:0007669"/>
    <property type="project" value="UniProtKB-KW"/>
</dbReference>
<keyword evidence="9" id="KW-0653">Protein transport</keyword>
<dbReference type="PRINTS" id="PR01853">
    <property type="entry name" value="YAJCTRNLCASE"/>
</dbReference>
<evidence type="ECO:0000256" key="9">
    <source>
        <dbReference type="ARBA" id="ARBA00022927"/>
    </source>
</evidence>
<dbReference type="PATRIC" id="fig|1150469.3.peg.3325"/>
<dbReference type="InterPro" id="IPR003849">
    <property type="entry name" value="Preprotein_translocase_YajC"/>
</dbReference>
<dbReference type="STRING" id="1150469.RSPPHO_02946"/>
<feature type="transmembrane region" description="Helical" evidence="14">
    <location>
        <begin position="55"/>
        <end position="73"/>
    </location>
</feature>
<keyword evidence="10 14" id="KW-1133">Transmembrane helix</keyword>
<organism evidence="15 16">
    <name type="scientific">Pararhodospirillum photometricum DSM 122</name>
    <dbReference type="NCBI Taxonomy" id="1150469"/>
    <lineage>
        <taxon>Bacteria</taxon>
        <taxon>Pseudomonadati</taxon>
        <taxon>Pseudomonadota</taxon>
        <taxon>Alphaproteobacteria</taxon>
        <taxon>Rhodospirillales</taxon>
        <taxon>Rhodospirillaceae</taxon>
        <taxon>Pararhodospirillum</taxon>
    </lineage>
</organism>
<dbReference type="KEGG" id="rpm:RSPPHO_02946"/>
<evidence type="ECO:0000256" key="6">
    <source>
        <dbReference type="ARBA" id="ARBA00022448"/>
    </source>
</evidence>
<evidence type="ECO:0000256" key="7">
    <source>
        <dbReference type="ARBA" id="ARBA00022475"/>
    </source>
</evidence>
<keyword evidence="8 14" id="KW-0812">Transmembrane</keyword>
<gene>
    <name evidence="15" type="ORF">RSPPHO_02946</name>
</gene>
<dbReference type="HOGENOM" id="CLU_116157_2_0_5"/>
<comment type="subcellular location">
    <subcellularLocation>
        <location evidence="2">Cell membrane</location>
        <topology evidence="2">Single-pass membrane protein</topology>
    </subcellularLocation>
</comment>
<keyword evidence="6" id="KW-0813">Transport</keyword>
<dbReference type="Proteomes" id="UP000033220">
    <property type="component" value="Chromosome DSM 122"/>
</dbReference>
<dbReference type="PANTHER" id="PTHR33909:SF1">
    <property type="entry name" value="SEC TRANSLOCON ACCESSORY COMPLEX SUBUNIT YAJC"/>
    <property type="match status" value="1"/>
</dbReference>
<comment type="function">
    <text evidence="1">The SecYEG-SecDF-YajC-YidC holo-translocon (HTL) protein secretase/insertase is a supercomplex required for protein secretion, insertion of proteins into membranes, and assembly of membrane protein complexes. While the SecYEG complex is essential for assembly of a number of proteins and complexes, the SecDF-YajC-YidC subcomplex facilitates these functions.</text>
</comment>
<dbReference type="NCBIfam" id="TIGR00739">
    <property type="entry name" value="yajC"/>
    <property type="match status" value="1"/>
</dbReference>
<dbReference type="GO" id="GO:0005886">
    <property type="term" value="C:plasma membrane"/>
    <property type="evidence" value="ECO:0007669"/>
    <property type="project" value="UniProtKB-SubCell"/>
</dbReference>
<keyword evidence="12 14" id="KW-0472">Membrane</keyword>
<evidence type="ECO:0000313" key="15">
    <source>
        <dbReference type="EMBL" id="CCG09572.1"/>
    </source>
</evidence>
<evidence type="ECO:0000256" key="12">
    <source>
        <dbReference type="ARBA" id="ARBA00023136"/>
    </source>
</evidence>
<evidence type="ECO:0000256" key="4">
    <source>
        <dbReference type="ARBA" id="ARBA00011718"/>
    </source>
</evidence>
<evidence type="ECO:0000256" key="10">
    <source>
        <dbReference type="ARBA" id="ARBA00022989"/>
    </source>
</evidence>
<dbReference type="Pfam" id="PF02699">
    <property type="entry name" value="YajC"/>
    <property type="match status" value="1"/>
</dbReference>
<protein>
    <recommendedName>
        <fullName evidence="5">Sec translocon accessory complex subunit YajC</fullName>
    </recommendedName>
</protein>
<sequence>MGVCKPGRAGYSPGFQAGGRRALPSIVARAPHEDPMFISPAFAQTPDAMNMMGSLQSFLPLILIFVIFYFLLIRPQQRRMKQHKAMLASIRRGDKIVTTGGLIGTVSKVVNEQELSVEITENVRVRVMRDMVANVLSRTEPAPGQVSNENGGGDGSDNGASRLKSLLTKK</sequence>
<keyword evidence="16" id="KW-1185">Reference proteome</keyword>
<comment type="subunit">
    <text evidence="4">Part of the SecDF-YidC-YajC translocase complex. The SecDF-YidC-YajC translocase forms a supercomplex with SecYEG, called the holo-translocon (HTL).</text>
</comment>
<name>H6SQ53_PARPM</name>
<keyword evidence="11" id="KW-0811">Translocation</keyword>
<reference evidence="15 16" key="1">
    <citation type="submission" date="2012-02" db="EMBL/GenBank/DDBJ databases">
        <title>Shotgun genome sequence of Phaeospirillum photometricum DSM 122.</title>
        <authorList>
            <person name="Duquesne K."/>
            <person name="Sturgis J."/>
        </authorList>
    </citation>
    <scope>NUCLEOTIDE SEQUENCE [LARGE SCALE GENOMIC DNA]</scope>
    <source>
        <strain evidence="16">DSM122</strain>
    </source>
</reference>
<evidence type="ECO:0000313" key="16">
    <source>
        <dbReference type="Proteomes" id="UP000033220"/>
    </source>
</evidence>
<evidence type="ECO:0000256" key="13">
    <source>
        <dbReference type="SAM" id="MobiDB-lite"/>
    </source>
</evidence>
<dbReference type="eggNOG" id="COG1862">
    <property type="taxonomic scope" value="Bacteria"/>
</dbReference>